<dbReference type="Proteomes" id="UP001380365">
    <property type="component" value="Unassembled WGS sequence"/>
</dbReference>
<dbReference type="EMBL" id="JBBGZA010000001">
    <property type="protein sequence ID" value="MEJ5094423.1"/>
    <property type="molecule type" value="Genomic_DNA"/>
</dbReference>
<organism evidence="3 4">
    <name type="scientific">Sphingomonas molluscorum</name>
    <dbReference type="NCBI Taxonomy" id="418184"/>
    <lineage>
        <taxon>Bacteria</taxon>
        <taxon>Pseudomonadati</taxon>
        <taxon>Pseudomonadota</taxon>
        <taxon>Alphaproteobacteria</taxon>
        <taxon>Sphingomonadales</taxon>
        <taxon>Sphingomonadaceae</taxon>
        <taxon>Sphingomonas</taxon>
    </lineage>
</organism>
<feature type="chain" id="PRO_5045845338" evidence="1">
    <location>
        <begin position="25"/>
        <end position="134"/>
    </location>
</feature>
<dbReference type="InterPro" id="IPR011008">
    <property type="entry name" value="Dimeric_a/b-barrel"/>
</dbReference>
<accession>A0ABU8Q3U9</accession>
<evidence type="ECO:0000259" key="2">
    <source>
        <dbReference type="PROSITE" id="PS51502"/>
    </source>
</evidence>
<dbReference type="Gene3D" id="3.30.70.100">
    <property type="match status" value="1"/>
</dbReference>
<evidence type="ECO:0000313" key="4">
    <source>
        <dbReference type="Proteomes" id="UP001380365"/>
    </source>
</evidence>
<protein>
    <submittedName>
        <fullName evidence="3">Dabb family protein</fullName>
    </submittedName>
</protein>
<dbReference type="Pfam" id="PF07876">
    <property type="entry name" value="Dabb"/>
    <property type="match status" value="1"/>
</dbReference>
<comment type="caution">
    <text evidence="3">The sequence shown here is derived from an EMBL/GenBank/DDBJ whole genome shotgun (WGS) entry which is preliminary data.</text>
</comment>
<dbReference type="SMART" id="SM00886">
    <property type="entry name" value="Dabb"/>
    <property type="match status" value="1"/>
</dbReference>
<reference evidence="3 4" key="1">
    <citation type="submission" date="2023-12" db="EMBL/GenBank/DDBJ databases">
        <title>Gut-associated functions are favored during microbiome assembly across C. elegans life.</title>
        <authorList>
            <person name="Zimmermann J."/>
        </authorList>
    </citation>
    <scope>NUCLEOTIDE SEQUENCE [LARGE SCALE GENOMIC DNA]</scope>
    <source>
        <strain evidence="3 4">JUb134</strain>
    </source>
</reference>
<evidence type="ECO:0000256" key="1">
    <source>
        <dbReference type="SAM" id="SignalP"/>
    </source>
</evidence>
<dbReference type="InterPro" id="IPR013097">
    <property type="entry name" value="Dabb"/>
</dbReference>
<evidence type="ECO:0000313" key="3">
    <source>
        <dbReference type="EMBL" id="MEJ5094423.1"/>
    </source>
</evidence>
<sequence length="134" mass="14868">MIVNRRGWMGLGAALGLPVLGSHAAAAAAPRQGQMVHHVFFWLKEPGRAGDREKLIAGLKTLRAIPEIRELRVGVPAPTEQRSVVDSSYHVSELMVFDTVADQARYQDHPVHKRFVETCGDLWARVVVYDSIDV</sequence>
<proteinExistence type="predicted"/>
<gene>
    <name evidence="3" type="ORF">WH159_07695</name>
</gene>
<dbReference type="SUPFAM" id="SSF54909">
    <property type="entry name" value="Dimeric alpha+beta barrel"/>
    <property type="match status" value="1"/>
</dbReference>
<feature type="signal peptide" evidence="1">
    <location>
        <begin position="1"/>
        <end position="24"/>
    </location>
</feature>
<dbReference type="RefSeq" id="WP_239555364.1">
    <property type="nucleotide sequence ID" value="NZ_JBBGZA010000001.1"/>
</dbReference>
<feature type="domain" description="Stress-response A/B barrel" evidence="2">
    <location>
        <begin position="35"/>
        <end position="131"/>
    </location>
</feature>
<keyword evidence="4" id="KW-1185">Reference proteome</keyword>
<name>A0ABU8Q3U9_9SPHN</name>
<keyword evidence="1" id="KW-0732">Signal</keyword>
<dbReference type="PROSITE" id="PS51502">
    <property type="entry name" value="S_R_A_B_BARREL"/>
    <property type="match status" value="1"/>
</dbReference>